<sequence>MIMKERAPDGTLPPSPSFPRSPLNTTGHPPPLASEDGASPATAIGFRPNPSQAATTEDLFEEDVMWGNGEPASRDLAVVVREMTTNGAPESARSPPLSIPARKIRKSGAFRGGDSEESDEEEMVPPHIIIEKRFAGDGRKTASSVVTGNGRTLKGRDLRRVRNSVLMQTGFLEGRLLPSELSL</sequence>
<evidence type="ECO:0000256" key="1">
    <source>
        <dbReference type="ARBA" id="ARBA00034773"/>
    </source>
</evidence>
<feature type="region of interest" description="Disordered" evidence="2">
    <location>
        <begin position="85"/>
        <end position="123"/>
    </location>
</feature>
<dbReference type="PANTHER" id="PTHR33083:SF123">
    <property type="entry name" value="EXPRESSED PROTEIN"/>
    <property type="match status" value="1"/>
</dbReference>
<organism evidence="3">
    <name type="scientific">Nymphaea colorata</name>
    <name type="common">pocket water lily</name>
    <dbReference type="NCBI Taxonomy" id="210225"/>
    <lineage>
        <taxon>Eukaryota</taxon>
        <taxon>Viridiplantae</taxon>
        <taxon>Streptophyta</taxon>
        <taxon>Embryophyta</taxon>
        <taxon>Tracheophyta</taxon>
        <taxon>Spermatophyta</taxon>
        <taxon>Magnoliopsida</taxon>
        <taxon>Nymphaeales</taxon>
        <taxon>Nymphaeaceae</taxon>
        <taxon>Nymphaea</taxon>
    </lineage>
</organism>
<dbReference type="Pfam" id="PF04520">
    <property type="entry name" value="Senescence_reg"/>
    <property type="match status" value="1"/>
</dbReference>
<reference evidence="3" key="1">
    <citation type="submission" date="2019-09" db="EMBL/GenBank/DDBJ databases">
        <authorList>
            <person name="Zhang L."/>
        </authorList>
    </citation>
    <scope>NUCLEOTIDE SEQUENCE</scope>
</reference>
<dbReference type="InterPro" id="IPR007608">
    <property type="entry name" value="Senescence_reg_S40"/>
</dbReference>
<feature type="region of interest" description="Disordered" evidence="2">
    <location>
        <begin position="1"/>
        <end position="55"/>
    </location>
</feature>
<gene>
    <name evidence="3" type="ORF">NYM_LOCUS3103</name>
</gene>
<dbReference type="AlphaFoldDB" id="A0A5K0W912"/>
<protein>
    <submittedName>
        <fullName evidence="3">Uncharacterized protein</fullName>
    </submittedName>
</protein>
<dbReference type="PANTHER" id="PTHR33083">
    <property type="entry name" value="EXPRESSED PROTEIN"/>
    <property type="match status" value="1"/>
</dbReference>
<dbReference type="OrthoDB" id="672058at2759"/>
<proteinExistence type="inferred from homology"/>
<evidence type="ECO:0000256" key="2">
    <source>
        <dbReference type="SAM" id="MobiDB-lite"/>
    </source>
</evidence>
<dbReference type="GO" id="GO:0010150">
    <property type="term" value="P:leaf senescence"/>
    <property type="evidence" value="ECO:0007669"/>
    <property type="project" value="UniProtKB-ARBA"/>
</dbReference>
<dbReference type="EMBL" id="LR721774">
    <property type="protein sequence ID" value="VVV49658.1"/>
    <property type="molecule type" value="Genomic_DNA"/>
</dbReference>
<evidence type="ECO:0000313" key="3">
    <source>
        <dbReference type="EMBL" id="VVV49658.1"/>
    </source>
</evidence>
<accession>A0A5K0W912</accession>
<name>A0A5K0W912_9MAGN</name>
<dbReference type="Gramene" id="NC1G0181940.1">
    <property type="protein sequence ID" value="NC1G0181940.1:cds"/>
    <property type="gene ID" value="NC1G0181940"/>
</dbReference>
<comment type="similarity">
    <text evidence="1">Belongs to the senescence regulator S40 family.</text>
</comment>